<evidence type="ECO:0000313" key="6">
    <source>
        <dbReference type="Proteomes" id="UP000254958"/>
    </source>
</evidence>
<dbReference type="GO" id="GO:0016757">
    <property type="term" value="F:glycosyltransferase activity"/>
    <property type="evidence" value="ECO:0007669"/>
    <property type="project" value="UniProtKB-KW"/>
</dbReference>
<dbReference type="PANTHER" id="PTHR43179">
    <property type="entry name" value="RHAMNOSYLTRANSFERASE WBBL"/>
    <property type="match status" value="1"/>
</dbReference>
<evidence type="ECO:0000256" key="2">
    <source>
        <dbReference type="ARBA" id="ARBA00022676"/>
    </source>
</evidence>
<dbReference type="InterPro" id="IPR029044">
    <property type="entry name" value="Nucleotide-diphossugar_trans"/>
</dbReference>
<dbReference type="Gene3D" id="3.90.550.10">
    <property type="entry name" value="Spore Coat Polysaccharide Biosynthesis Protein SpsA, Chain A"/>
    <property type="match status" value="1"/>
</dbReference>
<keyword evidence="6" id="KW-1185">Reference proteome</keyword>
<keyword evidence="3 5" id="KW-0808">Transferase</keyword>
<feature type="domain" description="Glycosyl transferase family 1" evidence="4">
    <location>
        <begin position="876"/>
        <end position="999"/>
    </location>
</feature>
<dbReference type="Gene3D" id="3.40.50.2000">
    <property type="entry name" value="Glycogen Phosphorylase B"/>
    <property type="match status" value="2"/>
</dbReference>
<evidence type="ECO:0000259" key="4">
    <source>
        <dbReference type="Pfam" id="PF00534"/>
    </source>
</evidence>
<dbReference type="InterPro" id="IPR001296">
    <property type="entry name" value="Glyco_trans_1"/>
</dbReference>
<comment type="similarity">
    <text evidence="1">Belongs to the glycosyltransferase 2 family.</text>
</comment>
<dbReference type="SUPFAM" id="SSF53756">
    <property type="entry name" value="UDP-Glycosyltransferase/glycogen phosphorylase"/>
    <property type="match status" value="1"/>
</dbReference>
<dbReference type="EMBL" id="QQAW01000001">
    <property type="protein sequence ID" value="RDI40216.1"/>
    <property type="molecule type" value="Genomic_DNA"/>
</dbReference>
<protein>
    <submittedName>
        <fullName evidence="5">GT2 family glycosyltransferase</fullName>
    </submittedName>
</protein>
<keyword evidence="2" id="KW-0328">Glycosyltransferase</keyword>
<proteinExistence type="inferred from homology"/>
<organism evidence="5 6">
    <name type="scientific">Gluconacetobacter liquefaciens</name>
    <name type="common">Acetobacter liquefaciens</name>
    <dbReference type="NCBI Taxonomy" id="89584"/>
    <lineage>
        <taxon>Bacteria</taxon>
        <taxon>Pseudomonadati</taxon>
        <taxon>Pseudomonadota</taxon>
        <taxon>Alphaproteobacteria</taxon>
        <taxon>Acetobacterales</taxon>
        <taxon>Acetobacteraceae</taxon>
        <taxon>Gluconacetobacter</taxon>
    </lineage>
</organism>
<gene>
    <name evidence="5" type="ORF">C7453_1013</name>
</gene>
<dbReference type="SUPFAM" id="SSF53448">
    <property type="entry name" value="Nucleotide-diphospho-sugar transferases"/>
    <property type="match status" value="1"/>
</dbReference>
<dbReference type="Proteomes" id="UP000254958">
    <property type="component" value="Unassembled WGS sequence"/>
</dbReference>
<dbReference type="AlphaFoldDB" id="A0A370GAK6"/>
<dbReference type="Pfam" id="PF13641">
    <property type="entry name" value="Glyco_tranf_2_3"/>
    <property type="match status" value="1"/>
</dbReference>
<evidence type="ECO:0000313" key="5">
    <source>
        <dbReference type="EMBL" id="RDI40216.1"/>
    </source>
</evidence>
<accession>A0A370GAK6</accession>
<name>A0A370GAK6_GLULI</name>
<reference evidence="5 6" key="1">
    <citation type="submission" date="2018-07" db="EMBL/GenBank/DDBJ databases">
        <title>Genomic Encyclopedia of Type Strains, Phase IV (KMG-IV): sequencing the most valuable type-strain genomes for metagenomic binning, comparative biology and taxonomic classification.</title>
        <authorList>
            <person name="Goeker M."/>
        </authorList>
    </citation>
    <scope>NUCLEOTIDE SEQUENCE [LARGE SCALE GENOMIC DNA]</scope>
    <source>
        <strain evidence="5 6">DSM 5603</strain>
    </source>
</reference>
<evidence type="ECO:0000256" key="3">
    <source>
        <dbReference type="ARBA" id="ARBA00022679"/>
    </source>
</evidence>
<dbReference type="PANTHER" id="PTHR43179:SF12">
    <property type="entry name" value="GALACTOFURANOSYLTRANSFERASE GLFT2"/>
    <property type="match status" value="1"/>
</dbReference>
<evidence type="ECO:0000256" key="1">
    <source>
        <dbReference type="ARBA" id="ARBA00006739"/>
    </source>
</evidence>
<comment type="caution">
    <text evidence="5">The sequence shown here is derived from an EMBL/GenBank/DDBJ whole genome shotgun (WGS) entry which is preliminary data.</text>
</comment>
<dbReference type="Pfam" id="PF00534">
    <property type="entry name" value="Glycos_transf_1"/>
    <property type="match status" value="1"/>
</dbReference>
<sequence>MTPGVASAPPDVPMTEQADRIMETTIDGFVRDIAARYGDVLSSRYEELEGIPQTPESILPRLEYLQRSHPSTRDITLGIGFCRLALHEPRASEAFEFLSSVTPSPLARFFLLITRMRFGAHDRAFVELRALLRETAVIFPDIAFSLFSAVAEANRCSGWCAMLPDGRLVVGLPDHAAHDLILRHDGKERPADLALLTRLSGYQVWAIGNFILPPHLPRIDILQEGRDLLGSGIDSRTVWAFEGFIEGTAEGLSGWCRYPNNPGAADQIHVRAVQDDHMLFDATVGLPDDETLQPEKPRTDFVIPWQALLGARTPAVKVTDRLGRAFYGSPLDPLAGGRYARTQAEWVASLFPSAHPTAVRPSFNQPFPTLYTPLFTVPEAAAPTIPARQVAVIIPVYRGYEVTRTCITLVLQHRGPNERIVIVNDCSPDERIIAFLDTLAGLDGVTVLTNARNGGFTFSANRGLRAVERDEDAILLNSDTLPPPHWIAALRRTVYRAPDIGTATPLSNAATIFSYPNAHGQNPVPAYEEVIETAERLAACENDALIDVPTAHGYCMYIRADCLHQTGLLREDVFAQGYGEENDFSRRAAALGWRHVACLQTFVGHAEGQSFSAVRNDLIRRNLATLNGLHPGYDRMVQVWQARDPLRPLRRDLDLSRLRHAIAGRPVVALLTHDRQGGVQRFVTERAGENLAAGHVPLILSPHRSGSGDTGWTIIPFLPEDYPNITAPRKGAELRTLLLDLGCDRIEIHSYIGSGIRDVHWVSRSGIDYAVYLHDYSWFCPRITLVSHNNLYCGEPAHDVCQRCIADLGPLNSDDAPLDLLRDLSDDLFRRAGAIIASCQDVADRYRRHIDTPITLGQWEPPVPTRPATFLPKAPDEIRRILLIGAIGIEKGYNILLALARHVADHALPMRFVIIGYTCDDPRLLATGVVEITGRYGEHELAALIRRHPCDWGFLPAIWPETWSYILTEFWRQNVPVITFDIGAPAARVRATGTGLTVPLHLPIASLATVLLTPWLLRIH</sequence>